<dbReference type="STRING" id="1479485.DA73_0233625"/>
<protein>
    <recommendedName>
        <fullName evidence="6">Lipoprotein</fullName>
    </recommendedName>
</protein>
<dbReference type="RefSeq" id="WP_038089030.1">
    <property type="nucleotide sequence ID" value="NZ_JHEG04000001.1"/>
</dbReference>
<feature type="signal peptide" evidence="2">
    <location>
        <begin position="1"/>
        <end position="20"/>
    </location>
</feature>
<proteinExistence type="predicted"/>
<dbReference type="PROSITE" id="PS51257">
    <property type="entry name" value="PROKAR_LIPOPROTEIN"/>
    <property type="match status" value="1"/>
</dbReference>
<evidence type="ECO:0000256" key="1">
    <source>
        <dbReference type="SAM" id="MobiDB-lite"/>
    </source>
</evidence>
<keyword evidence="5" id="KW-1185">Reference proteome</keyword>
<dbReference type="AlphaFoldDB" id="A0A0C1R0E8"/>
<feature type="compositionally biased region" description="Low complexity" evidence="1">
    <location>
        <begin position="28"/>
        <end position="58"/>
    </location>
</feature>
<evidence type="ECO:0008006" key="6">
    <source>
        <dbReference type="Google" id="ProtNLM"/>
    </source>
</evidence>
<dbReference type="EMBL" id="JHEG04000001">
    <property type="protein sequence ID" value="KAF3884938.1"/>
    <property type="molecule type" value="Genomic_DNA"/>
</dbReference>
<name>A0A0C1R0E8_9CYAN</name>
<evidence type="ECO:0000313" key="5">
    <source>
        <dbReference type="Proteomes" id="UP000029738"/>
    </source>
</evidence>
<evidence type="ECO:0000313" key="4">
    <source>
        <dbReference type="EMBL" id="KIE09313.1"/>
    </source>
</evidence>
<evidence type="ECO:0000256" key="2">
    <source>
        <dbReference type="SAM" id="SignalP"/>
    </source>
</evidence>
<dbReference type="EMBL" id="JHEG02000058">
    <property type="protein sequence ID" value="KIE09313.1"/>
    <property type="molecule type" value="Genomic_DNA"/>
</dbReference>
<sequence length="170" mass="18235">MKSLKSKLILLGLIGMLFLAACSNSNRSTDSESSTAKSQTSTTSNNQQSIPTASATAAKKTEEQHGKSHGGTIVETGAYHLEFVPLNEANGTHLDFYLQKGDNHEAITNAKVTALVQLPDGTQKTIPLTYDASGKHYEGMLAEKATGQYQVRVTSNIGGKKVDGRFTFNK</sequence>
<comment type="caution">
    <text evidence="4">The sequence shown here is derived from an EMBL/GenBank/DDBJ whole genome shotgun (WGS) entry which is preliminary data.</text>
</comment>
<gene>
    <name evidence="4" type="ORF">DA73_0233625</name>
    <name evidence="3" type="ORF">DA73_0400005290</name>
</gene>
<reference evidence="3" key="2">
    <citation type="submission" date="2019-11" db="EMBL/GenBank/DDBJ databases">
        <title>Improved Assembly of Tolypothrix boutellei genome.</title>
        <authorList>
            <person name="Sarangi A.N."/>
            <person name="Mukherjee M."/>
            <person name="Ghosh S."/>
            <person name="Singh D."/>
            <person name="Das A."/>
            <person name="Kant S."/>
            <person name="Prusty A."/>
            <person name="Tripathy S."/>
        </authorList>
    </citation>
    <scope>NUCLEOTIDE SEQUENCE</scope>
    <source>
        <strain evidence="3">VB521301</strain>
    </source>
</reference>
<reference evidence="4" key="1">
    <citation type="journal article" date="2015" name="Genome Announc.">
        <title>Draft Genome Sequence of Tolypothrix boutellei Strain VB521301.</title>
        <authorList>
            <person name="Chandrababunaidu M.M."/>
            <person name="Singh D."/>
            <person name="Sen D."/>
            <person name="Bhan S."/>
            <person name="Das S."/>
            <person name="Gupta A."/>
            <person name="Adhikary S.P."/>
            <person name="Tripathy S."/>
        </authorList>
    </citation>
    <scope>NUCLEOTIDE SEQUENCE</scope>
    <source>
        <strain evidence="4">VB521301</strain>
    </source>
</reference>
<feature type="region of interest" description="Disordered" evidence="1">
    <location>
        <begin position="28"/>
        <end position="71"/>
    </location>
</feature>
<feature type="chain" id="PRO_5036532845" description="Lipoprotein" evidence="2">
    <location>
        <begin position="21"/>
        <end position="170"/>
    </location>
</feature>
<organism evidence="4">
    <name type="scientific">Tolypothrix bouteillei VB521301</name>
    <dbReference type="NCBI Taxonomy" id="1479485"/>
    <lineage>
        <taxon>Bacteria</taxon>
        <taxon>Bacillati</taxon>
        <taxon>Cyanobacteriota</taxon>
        <taxon>Cyanophyceae</taxon>
        <taxon>Nostocales</taxon>
        <taxon>Tolypothrichaceae</taxon>
        <taxon>Tolypothrix</taxon>
    </lineage>
</organism>
<keyword evidence="2" id="KW-0732">Signal</keyword>
<accession>A0A0C1R0E8</accession>
<dbReference type="Proteomes" id="UP000029738">
    <property type="component" value="Unassembled WGS sequence"/>
</dbReference>
<dbReference type="OrthoDB" id="563554at2"/>
<evidence type="ECO:0000313" key="3">
    <source>
        <dbReference type="EMBL" id="KAF3884938.1"/>
    </source>
</evidence>